<dbReference type="Pfam" id="PF00534">
    <property type="entry name" value="Glycos_transf_1"/>
    <property type="match status" value="1"/>
</dbReference>
<dbReference type="SUPFAM" id="SSF53756">
    <property type="entry name" value="UDP-Glycosyltransferase/glycogen phosphorylase"/>
    <property type="match status" value="1"/>
</dbReference>
<evidence type="ECO:0000313" key="5">
    <source>
        <dbReference type="Proteomes" id="UP001259803"/>
    </source>
</evidence>
<gene>
    <name evidence="4" type="ORF">RM533_05945</name>
</gene>
<dbReference type="EC" id="2.4.-.-" evidence="4"/>
<dbReference type="GO" id="GO:0016757">
    <property type="term" value="F:glycosyltransferase activity"/>
    <property type="evidence" value="ECO:0007669"/>
    <property type="project" value="UniProtKB-KW"/>
</dbReference>
<evidence type="ECO:0000313" key="4">
    <source>
        <dbReference type="EMBL" id="MDT0575722.1"/>
    </source>
</evidence>
<dbReference type="Proteomes" id="UP001259803">
    <property type="component" value="Unassembled WGS sequence"/>
</dbReference>
<sequence length="413" mass="46233">MNIAVFHPGTQHSWQTALALQQLGQLAWYATSIFYQPDRFPYRLERLLPEPLASRLHHEFGRFSHPALDPALVRTAGLAEWAERLLARAGWRSLAKRIDRAGNRRFVAALASDIRSATPFSLWGYSGSARSTFELAQQYGRSCILDRTNGDFRIYNAMMAQVRERYAAWFLPSEERVPERIIEDDAQEYRLADTILVGSEFAATTIRSAERDPVIDARLRVLNYCYDEQLFAACPSPQPVDRTRPVRFLWMGLVIPRKGIQHVLEAIAMIPPSAAQLTIVGDMKLPRDIFARYRDRVTYLPTVPRSAVPAIMADHHVLLLPSHFEGAGITLYEGLAAGCALIQSDRCALAVTPQTGVQIGAPGTAAVHAAMMEAIEDRDRLDGWRAAAQASARAYSFANYRNNIRQLLTDIGI</sequence>
<name>A0ABU2ZGL2_9SPHN</name>
<evidence type="ECO:0000256" key="1">
    <source>
        <dbReference type="ARBA" id="ARBA00022676"/>
    </source>
</evidence>
<proteinExistence type="predicted"/>
<keyword evidence="2 4" id="KW-0808">Transferase</keyword>
<feature type="domain" description="Glycosyl transferase family 1" evidence="3">
    <location>
        <begin position="247"/>
        <end position="389"/>
    </location>
</feature>
<dbReference type="RefSeq" id="WP_311340292.1">
    <property type="nucleotide sequence ID" value="NZ_JAVRHS010000003.1"/>
</dbReference>
<dbReference type="PANTHER" id="PTHR12526:SF510">
    <property type="entry name" value="D-INOSITOL 3-PHOSPHATE GLYCOSYLTRANSFERASE"/>
    <property type="match status" value="1"/>
</dbReference>
<evidence type="ECO:0000259" key="3">
    <source>
        <dbReference type="Pfam" id="PF00534"/>
    </source>
</evidence>
<organism evidence="4 5">
    <name type="scientific">Croceicoccus esteveae</name>
    <dbReference type="NCBI Taxonomy" id="3075597"/>
    <lineage>
        <taxon>Bacteria</taxon>
        <taxon>Pseudomonadati</taxon>
        <taxon>Pseudomonadota</taxon>
        <taxon>Alphaproteobacteria</taxon>
        <taxon>Sphingomonadales</taxon>
        <taxon>Erythrobacteraceae</taxon>
        <taxon>Croceicoccus</taxon>
    </lineage>
</organism>
<comment type="caution">
    <text evidence="4">The sequence shown here is derived from an EMBL/GenBank/DDBJ whole genome shotgun (WGS) entry which is preliminary data.</text>
</comment>
<keyword evidence="1 4" id="KW-0328">Glycosyltransferase</keyword>
<dbReference type="Gene3D" id="3.40.50.2000">
    <property type="entry name" value="Glycogen Phosphorylase B"/>
    <property type="match status" value="1"/>
</dbReference>
<accession>A0ABU2ZGL2</accession>
<reference evidence="4 5" key="1">
    <citation type="submission" date="2023-09" db="EMBL/GenBank/DDBJ databases">
        <authorList>
            <person name="Rey-Velasco X."/>
        </authorList>
    </citation>
    <scope>NUCLEOTIDE SEQUENCE [LARGE SCALE GENOMIC DNA]</scope>
    <source>
        <strain evidence="4 5">F390</strain>
    </source>
</reference>
<dbReference type="PANTHER" id="PTHR12526">
    <property type="entry name" value="GLYCOSYLTRANSFERASE"/>
    <property type="match status" value="1"/>
</dbReference>
<dbReference type="InterPro" id="IPR001296">
    <property type="entry name" value="Glyco_trans_1"/>
</dbReference>
<keyword evidence="5" id="KW-1185">Reference proteome</keyword>
<dbReference type="CDD" id="cd03801">
    <property type="entry name" value="GT4_PimA-like"/>
    <property type="match status" value="1"/>
</dbReference>
<evidence type="ECO:0000256" key="2">
    <source>
        <dbReference type="ARBA" id="ARBA00022679"/>
    </source>
</evidence>
<protein>
    <submittedName>
        <fullName evidence="4">Glycosyltransferase family 4 protein</fullName>
        <ecNumber evidence="4">2.4.-.-</ecNumber>
    </submittedName>
</protein>
<dbReference type="EMBL" id="JAVRHS010000003">
    <property type="protein sequence ID" value="MDT0575722.1"/>
    <property type="molecule type" value="Genomic_DNA"/>
</dbReference>